<evidence type="ECO:0000256" key="1">
    <source>
        <dbReference type="ARBA" id="ARBA00004651"/>
    </source>
</evidence>
<feature type="transmembrane region" description="Helical" evidence="10">
    <location>
        <begin position="29"/>
        <end position="54"/>
    </location>
</feature>
<dbReference type="PANTHER" id="PTHR10464">
    <property type="entry name" value="UREA TRANSPORTER"/>
    <property type="match status" value="1"/>
</dbReference>
<name>A0A7K9MPU4_OCETE</name>
<dbReference type="Pfam" id="PF03253">
    <property type="entry name" value="UT"/>
    <property type="match status" value="2"/>
</dbReference>
<evidence type="ECO:0000256" key="2">
    <source>
        <dbReference type="ARBA" id="ARBA00005914"/>
    </source>
</evidence>
<evidence type="ECO:0000256" key="7">
    <source>
        <dbReference type="ARBA" id="ARBA00023180"/>
    </source>
</evidence>
<feature type="transmembrane region" description="Helical" evidence="10">
    <location>
        <begin position="263"/>
        <end position="285"/>
    </location>
</feature>
<comment type="subcellular location">
    <subcellularLocation>
        <location evidence="1">Cell membrane</location>
        <topology evidence="1">Multi-pass membrane protein</topology>
    </subcellularLocation>
</comment>
<dbReference type="PANTHER" id="PTHR10464:SF4">
    <property type="entry name" value="UREA TRANSPORTER"/>
    <property type="match status" value="1"/>
</dbReference>
<evidence type="ECO:0000256" key="3">
    <source>
        <dbReference type="ARBA" id="ARBA00022475"/>
    </source>
</evidence>
<accession>A0A7K9MPU4</accession>
<gene>
    <name evidence="11" type="primary">Slc14a2</name>
    <name evidence="11" type="ORF">HYDTET_R14865</name>
</gene>
<dbReference type="FunFam" id="1.10.3430.10:FF:000002">
    <property type="entry name" value="urea transporter 2"/>
    <property type="match status" value="1"/>
</dbReference>
<proteinExistence type="inferred from homology"/>
<feature type="transmembrane region" description="Helical" evidence="10">
    <location>
        <begin position="291"/>
        <end position="311"/>
    </location>
</feature>
<protein>
    <submittedName>
        <fullName evidence="11">UT2 protein</fullName>
    </submittedName>
</protein>
<dbReference type="Gene3D" id="1.10.3430.10">
    <property type="entry name" value="Ammonium transporter AmtB like domains"/>
    <property type="match status" value="1"/>
</dbReference>
<dbReference type="InterPro" id="IPR004937">
    <property type="entry name" value="Urea_transporter"/>
</dbReference>
<dbReference type="OrthoDB" id="426293at2759"/>
<keyword evidence="6 10" id="KW-0472">Membrane</keyword>
<comment type="catalytic activity">
    <reaction evidence="8">
        <text>urea(in) = urea(out)</text>
        <dbReference type="Rhea" id="RHEA:32799"/>
        <dbReference type="ChEBI" id="CHEBI:16199"/>
    </reaction>
</comment>
<feature type="transmembrane region" description="Helical" evidence="10">
    <location>
        <begin position="59"/>
        <end position="78"/>
    </location>
</feature>
<evidence type="ECO:0000256" key="5">
    <source>
        <dbReference type="ARBA" id="ARBA00022989"/>
    </source>
</evidence>
<dbReference type="Proteomes" id="UP000527232">
    <property type="component" value="Unassembled WGS sequence"/>
</dbReference>
<dbReference type="GO" id="GO:0015204">
    <property type="term" value="F:urea transmembrane transporter activity"/>
    <property type="evidence" value="ECO:0007669"/>
    <property type="project" value="InterPro"/>
</dbReference>
<keyword evidence="5 10" id="KW-1133">Transmembrane helix</keyword>
<feature type="non-terminal residue" evidence="11">
    <location>
        <position position="1"/>
    </location>
</feature>
<dbReference type="InterPro" id="IPR029020">
    <property type="entry name" value="Ammonium/urea_transptr"/>
</dbReference>
<evidence type="ECO:0000256" key="4">
    <source>
        <dbReference type="ARBA" id="ARBA00022692"/>
    </source>
</evidence>
<comment type="similarity">
    <text evidence="2">Belongs to the urea transporter family.</text>
</comment>
<evidence type="ECO:0000256" key="6">
    <source>
        <dbReference type="ARBA" id="ARBA00023136"/>
    </source>
</evidence>
<reference evidence="11 12" key="1">
    <citation type="submission" date="2019-09" db="EMBL/GenBank/DDBJ databases">
        <title>Bird 10,000 Genomes (B10K) Project - Family phase.</title>
        <authorList>
            <person name="Zhang G."/>
        </authorList>
    </citation>
    <scope>NUCLEOTIDE SEQUENCE [LARGE SCALE GENOMIC DNA]</scope>
    <source>
        <strain evidence="11">B10K-DU-001-32</strain>
        <tissue evidence="11">Muscle</tissue>
    </source>
</reference>
<dbReference type="GO" id="GO:0005886">
    <property type="term" value="C:plasma membrane"/>
    <property type="evidence" value="ECO:0007669"/>
    <property type="project" value="UniProtKB-SubCell"/>
</dbReference>
<keyword evidence="3" id="KW-1003">Cell membrane</keyword>
<dbReference type="AlphaFoldDB" id="A0A7K9MPU4"/>
<comment type="caution">
    <text evidence="11">The sequence shown here is derived from an EMBL/GenBank/DDBJ whole genome shotgun (WGS) entry which is preliminary data.</text>
</comment>
<keyword evidence="4 10" id="KW-0812">Transmembrane</keyword>
<feature type="non-terminal residue" evidence="11">
    <location>
        <position position="336"/>
    </location>
</feature>
<sequence>RAVGYITGDMKEFGAWLKDKPLMIQFIDWVLRGISQVMFVNNPLSGLIVVAGFLVQNPWWTLTGCLGTVVSTLTALILGQDSSFFYQGCLFFFCLADKLLVRPRYSSFSPVFTSALGSVFCKWDLPVFTLPFNLALTLYLAASGPHNLFFPTTLIQPATATPNITWSDVEMTMLLQSIPVGVGQVYGCDNPWTGGIFLIALFISSPLICLHAAIGSAVGMLAALSLATPFSKIYSGLWGYNSSLSCVAIGGMFYAFTWQTHLLAIACALFSAYLGATVTNMLSVFGVPSGTWSFCLSALTFLLITTNKSAIYKLPLSKVTYPEANRVYYLKMKKHQ</sequence>
<evidence type="ECO:0000256" key="9">
    <source>
        <dbReference type="PIRSR" id="PIRSR016502-1"/>
    </source>
</evidence>
<keyword evidence="12" id="KW-1185">Reference proteome</keyword>
<evidence type="ECO:0000313" key="11">
    <source>
        <dbReference type="EMBL" id="NXH76757.1"/>
    </source>
</evidence>
<organism evidence="11 12">
    <name type="scientific">Oceanodroma tethys</name>
    <name type="common">Wedge-rumped storm-petrel</name>
    <name type="synonym">Hydrobates tethys</name>
    <dbReference type="NCBI Taxonomy" id="79633"/>
    <lineage>
        <taxon>Eukaryota</taxon>
        <taxon>Metazoa</taxon>
        <taxon>Chordata</taxon>
        <taxon>Craniata</taxon>
        <taxon>Vertebrata</taxon>
        <taxon>Euteleostomi</taxon>
        <taxon>Archelosauria</taxon>
        <taxon>Archosauria</taxon>
        <taxon>Dinosauria</taxon>
        <taxon>Saurischia</taxon>
        <taxon>Theropoda</taxon>
        <taxon>Coelurosauria</taxon>
        <taxon>Aves</taxon>
        <taxon>Neognathae</taxon>
        <taxon>Neoaves</taxon>
        <taxon>Aequornithes</taxon>
        <taxon>Procellariiformes</taxon>
        <taxon>Hydrobatidae</taxon>
        <taxon>Oceanodroma</taxon>
    </lineage>
</organism>
<feature type="transmembrane region" description="Helical" evidence="10">
    <location>
        <begin position="237"/>
        <end position="256"/>
    </location>
</feature>
<dbReference type="EMBL" id="VWZR01015913">
    <property type="protein sequence ID" value="NXH76757.1"/>
    <property type="molecule type" value="Genomic_DNA"/>
</dbReference>
<evidence type="ECO:0000256" key="8">
    <source>
        <dbReference type="ARBA" id="ARBA00033993"/>
    </source>
</evidence>
<keyword evidence="7" id="KW-0325">Glycoprotein</keyword>
<feature type="site" description="Important for channel permeability" evidence="9">
    <location>
        <position position="291"/>
    </location>
</feature>
<dbReference type="PIRSF" id="PIRSF016502">
    <property type="entry name" value="Urea_transporter"/>
    <property type="match status" value="1"/>
</dbReference>
<feature type="transmembrane region" description="Helical" evidence="10">
    <location>
        <begin position="196"/>
        <end position="225"/>
    </location>
</feature>
<evidence type="ECO:0000256" key="10">
    <source>
        <dbReference type="SAM" id="Phobius"/>
    </source>
</evidence>
<evidence type="ECO:0000313" key="12">
    <source>
        <dbReference type="Proteomes" id="UP000527232"/>
    </source>
</evidence>